<evidence type="ECO:0000259" key="1">
    <source>
        <dbReference type="Pfam" id="PF00535"/>
    </source>
</evidence>
<dbReference type="PANTHER" id="PTHR22916">
    <property type="entry name" value="GLYCOSYLTRANSFERASE"/>
    <property type="match status" value="1"/>
</dbReference>
<dbReference type="Proteomes" id="UP000260983">
    <property type="component" value="Unassembled WGS sequence"/>
</dbReference>
<proteinExistence type="predicted"/>
<name>A0A3E5BCE1_9BACE</name>
<dbReference type="RefSeq" id="WP_117724322.1">
    <property type="nucleotide sequence ID" value="NZ_QSUL01000007.1"/>
</dbReference>
<dbReference type="CDD" id="cd00761">
    <property type="entry name" value="Glyco_tranf_GTA_type"/>
    <property type="match status" value="1"/>
</dbReference>
<dbReference type="SUPFAM" id="SSF53448">
    <property type="entry name" value="Nucleotide-diphospho-sugar transferases"/>
    <property type="match status" value="1"/>
</dbReference>
<evidence type="ECO:0000313" key="3">
    <source>
        <dbReference type="Proteomes" id="UP000260983"/>
    </source>
</evidence>
<keyword evidence="2" id="KW-0808">Transferase</keyword>
<evidence type="ECO:0000313" key="2">
    <source>
        <dbReference type="EMBL" id="RGN35270.1"/>
    </source>
</evidence>
<dbReference type="EMBL" id="QSUL01000007">
    <property type="protein sequence ID" value="RGN35270.1"/>
    <property type="molecule type" value="Genomic_DNA"/>
</dbReference>
<dbReference type="AlphaFoldDB" id="A0A3E5BCE1"/>
<dbReference type="InterPro" id="IPR029044">
    <property type="entry name" value="Nucleotide-diphossugar_trans"/>
</dbReference>
<organism evidence="2 3">
    <name type="scientific">Bacteroides oleiciplenus</name>
    <dbReference type="NCBI Taxonomy" id="626931"/>
    <lineage>
        <taxon>Bacteria</taxon>
        <taxon>Pseudomonadati</taxon>
        <taxon>Bacteroidota</taxon>
        <taxon>Bacteroidia</taxon>
        <taxon>Bacteroidales</taxon>
        <taxon>Bacteroidaceae</taxon>
        <taxon>Bacteroides</taxon>
    </lineage>
</organism>
<sequence>MAKFSIITPQFNSFNLMNRYFDSLLNQTYKDFEVIIVDDCSTDDSYEKLQKLVKISPLNIILKQTLKNSGPGNARNIGIENATGEWITFVDNDDWIEFNLLEKVNNIIEQEKINCIIYDYYIYRDDKIEVSKSMYIDKGGRKSVSDCIMSCRNHTVGKFYKLSECASVRFPDIRKCEDVAYVCQAIEACESVYYFNEPLYYYLQRSMSLSNNKKLDEADMIIAFSILEDKLGEKYPEELKEKSVCDILYGVLLMMCKAGKSNQEIITYINSYEYRYPQWYKCKIIEYLGKGKQIFLFCAKYRFVWGLKVLAYIHSKMV</sequence>
<dbReference type="PANTHER" id="PTHR22916:SF3">
    <property type="entry name" value="UDP-GLCNAC:BETAGAL BETA-1,3-N-ACETYLGLUCOSAMINYLTRANSFERASE-LIKE PROTEIN 1"/>
    <property type="match status" value="1"/>
</dbReference>
<feature type="domain" description="Glycosyltransferase 2-like" evidence="1">
    <location>
        <begin position="5"/>
        <end position="132"/>
    </location>
</feature>
<accession>A0A3E5BCE1</accession>
<dbReference type="Pfam" id="PF00535">
    <property type="entry name" value="Glycos_transf_2"/>
    <property type="match status" value="1"/>
</dbReference>
<protein>
    <submittedName>
        <fullName evidence="2">Glycosyltransferase family 2 protein</fullName>
    </submittedName>
</protein>
<dbReference type="InterPro" id="IPR001173">
    <property type="entry name" value="Glyco_trans_2-like"/>
</dbReference>
<comment type="caution">
    <text evidence="2">The sequence shown here is derived from an EMBL/GenBank/DDBJ whole genome shotgun (WGS) entry which is preliminary data.</text>
</comment>
<reference evidence="2 3" key="1">
    <citation type="submission" date="2018-08" db="EMBL/GenBank/DDBJ databases">
        <title>A genome reference for cultivated species of the human gut microbiota.</title>
        <authorList>
            <person name="Zou Y."/>
            <person name="Xue W."/>
            <person name="Luo G."/>
        </authorList>
    </citation>
    <scope>NUCLEOTIDE SEQUENCE [LARGE SCALE GENOMIC DNA]</scope>
    <source>
        <strain evidence="2 3">OM05-15BH</strain>
    </source>
</reference>
<dbReference type="GO" id="GO:0016758">
    <property type="term" value="F:hexosyltransferase activity"/>
    <property type="evidence" value="ECO:0007669"/>
    <property type="project" value="UniProtKB-ARBA"/>
</dbReference>
<dbReference type="Gene3D" id="3.90.550.10">
    <property type="entry name" value="Spore Coat Polysaccharide Biosynthesis Protein SpsA, Chain A"/>
    <property type="match status" value="1"/>
</dbReference>
<gene>
    <name evidence="2" type="ORF">DXB65_11600</name>
</gene>